<evidence type="ECO:0000313" key="5">
    <source>
        <dbReference type="Proteomes" id="UP000292408"/>
    </source>
</evidence>
<dbReference type="OrthoDB" id="273614at2"/>
<proteinExistence type="predicted"/>
<dbReference type="SUPFAM" id="SSF55729">
    <property type="entry name" value="Acyl-CoA N-acyltransferases (Nat)"/>
    <property type="match status" value="1"/>
</dbReference>
<dbReference type="EMBL" id="SGXT01000013">
    <property type="protein sequence ID" value="RZT62361.1"/>
    <property type="molecule type" value="Genomic_DNA"/>
</dbReference>
<dbReference type="CDD" id="cd04301">
    <property type="entry name" value="NAT_SF"/>
    <property type="match status" value="1"/>
</dbReference>
<gene>
    <name evidence="4" type="ORF">EV140_0884</name>
</gene>
<dbReference type="PROSITE" id="PS51186">
    <property type="entry name" value="GNAT"/>
    <property type="match status" value="1"/>
</dbReference>
<reference evidence="4 5" key="1">
    <citation type="journal article" date="2015" name="Stand. Genomic Sci.">
        <title>Genomic Encyclopedia of Bacterial and Archaeal Type Strains, Phase III: the genomes of soil and plant-associated and newly described type strains.</title>
        <authorList>
            <person name="Whitman W.B."/>
            <person name="Woyke T."/>
            <person name="Klenk H.P."/>
            <person name="Zhou Y."/>
            <person name="Lilburn T.G."/>
            <person name="Beck B.J."/>
            <person name="De Vos P."/>
            <person name="Vandamme P."/>
            <person name="Eisen J.A."/>
            <person name="Garrity G."/>
            <person name="Hugenholtz P."/>
            <person name="Kyrpides N.C."/>
        </authorList>
    </citation>
    <scope>NUCLEOTIDE SEQUENCE [LARGE SCALE GENOMIC DNA]</scope>
    <source>
        <strain evidence="4 5">AC4r</strain>
    </source>
</reference>
<evidence type="ECO:0000313" key="4">
    <source>
        <dbReference type="EMBL" id="RZT62361.1"/>
    </source>
</evidence>
<dbReference type="AlphaFoldDB" id="A0A4Q7TNF6"/>
<dbReference type="InterPro" id="IPR000182">
    <property type="entry name" value="GNAT_dom"/>
</dbReference>
<evidence type="ECO:0000256" key="2">
    <source>
        <dbReference type="ARBA" id="ARBA00023315"/>
    </source>
</evidence>
<dbReference type="InterPro" id="IPR050832">
    <property type="entry name" value="Bact_Acetyltransf"/>
</dbReference>
<accession>A0A4Q7TNF6</accession>
<dbReference type="Gene3D" id="3.40.630.30">
    <property type="match status" value="1"/>
</dbReference>
<protein>
    <submittedName>
        <fullName evidence="4">N-acetylglutamate synthase-like GNAT family acetyltransferase</fullName>
    </submittedName>
</protein>
<name>A0A4Q7TNF6_9MICO</name>
<keyword evidence="5" id="KW-1185">Reference proteome</keyword>
<dbReference type="GO" id="GO:0016747">
    <property type="term" value="F:acyltransferase activity, transferring groups other than amino-acyl groups"/>
    <property type="evidence" value="ECO:0007669"/>
    <property type="project" value="InterPro"/>
</dbReference>
<dbReference type="Pfam" id="PF00583">
    <property type="entry name" value="Acetyltransf_1"/>
    <property type="match status" value="1"/>
</dbReference>
<evidence type="ECO:0000256" key="1">
    <source>
        <dbReference type="ARBA" id="ARBA00022679"/>
    </source>
</evidence>
<evidence type="ECO:0000259" key="3">
    <source>
        <dbReference type="PROSITE" id="PS51186"/>
    </source>
</evidence>
<organism evidence="4 5">
    <name type="scientific">Microcella alkaliphila</name>
    <dbReference type="NCBI Taxonomy" id="279828"/>
    <lineage>
        <taxon>Bacteria</taxon>
        <taxon>Bacillati</taxon>
        <taxon>Actinomycetota</taxon>
        <taxon>Actinomycetes</taxon>
        <taxon>Micrococcales</taxon>
        <taxon>Microbacteriaceae</taxon>
        <taxon>Microcella</taxon>
    </lineage>
</organism>
<comment type="caution">
    <text evidence="4">The sequence shown here is derived from an EMBL/GenBank/DDBJ whole genome shotgun (WGS) entry which is preliminary data.</text>
</comment>
<dbReference type="InterPro" id="IPR016181">
    <property type="entry name" value="Acyl_CoA_acyltransferase"/>
</dbReference>
<keyword evidence="2" id="KW-0012">Acyltransferase</keyword>
<dbReference type="Proteomes" id="UP000292408">
    <property type="component" value="Unassembled WGS sequence"/>
</dbReference>
<sequence>MGDSASRFRIVTDTVRPAVEADIPAVTRLVHAAYAEHGVVGLNFTAVDQSEATTRLRLSAGESWVIERDGELIATATESIPPGEHIRRLAALAREPRVAWLNQLAVHPSHRGQGLARRLFETVASHAKHQDAQILALDTAAPAAHLRALYERWGFRDGETIHWPGKTYDSVVMSRAL</sequence>
<keyword evidence="1 4" id="KW-0808">Transferase</keyword>
<dbReference type="PANTHER" id="PTHR43877">
    <property type="entry name" value="AMINOALKYLPHOSPHONATE N-ACETYLTRANSFERASE-RELATED-RELATED"/>
    <property type="match status" value="1"/>
</dbReference>
<dbReference type="RefSeq" id="WP_157985602.1">
    <property type="nucleotide sequence ID" value="NZ_SGXT01000013.1"/>
</dbReference>
<feature type="domain" description="N-acetyltransferase" evidence="3">
    <location>
        <begin position="13"/>
        <end position="177"/>
    </location>
</feature>